<sequence>VKYCSNVTCRNGQGRSSECRNSSKAWERRVNRKFDATMQQIAK</sequence>
<dbReference type="EnsemblMetazoa" id="ENSAATROPT006478">
    <property type="protein sequence ID" value="ENSAATROPP005860"/>
    <property type="gene ID" value="ENSAATROPG005254"/>
</dbReference>
<name>A0AAG5D4Q1_ANOAO</name>
<evidence type="ECO:0000313" key="2">
    <source>
        <dbReference type="Proteomes" id="UP000075880"/>
    </source>
</evidence>
<dbReference type="AlphaFoldDB" id="A0AAG5D4Q1"/>
<reference evidence="1" key="1">
    <citation type="submission" date="2024-04" db="UniProtKB">
        <authorList>
            <consortium name="EnsemblMetazoa"/>
        </authorList>
    </citation>
    <scope>IDENTIFICATION</scope>
    <source>
        <strain evidence="1">EBRO</strain>
    </source>
</reference>
<evidence type="ECO:0000313" key="1">
    <source>
        <dbReference type="EnsemblMetazoa" id="ENSAATROPP005860"/>
    </source>
</evidence>
<dbReference type="Proteomes" id="UP000075880">
    <property type="component" value="Unassembled WGS sequence"/>
</dbReference>
<protein>
    <submittedName>
        <fullName evidence="1">Uncharacterized protein</fullName>
    </submittedName>
</protein>
<proteinExistence type="predicted"/>
<organism evidence="1 2">
    <name type="scientific">Anopheles atroparvus</name>
    <name type="common">European mosquito</name>
    <dbReference type="NCBI Taxonomy" id="41427"/>
    <lineage>
        <taxon>Eukaryota</taxon>
        <taxon>Metazoa</taxon>
        <taxon>Ecdysozoa</taxon>
        <taxon>Arthropoda</taxon>
        <taxon>Hexapoda</taxon>
        <taxon>Insecta</taxon>
        <taxon>Pterygota</taxon>
        <taxon>Neoptera</taxon>
        <taxon>Endopterygota</taxon>
        <taxon>Diptera</taxon>
        <taxon>Nematocera</taxon>
        <taxon>Culicoidea</taxon>
        <taxon>Culicidae</taxon>
        <taxon>Anophelinae</taxon>
        <taxon>Anopheles</taxon>
    </lineage>
</organism>
<keyword evidence="2" id="KW-1185">Reference proteome</keyword>
<accession>A0AAG5D4Q1</accession>